<reference evidence="2" key="1">
    <citation type="submission" date="2016-10" db="EMBL/GenBank/DDBJ databases">
        <title>Sequence of Gallionella enrichment culture.</title>
        <authorList>
            <person name="Poehlein A."/>
            <person name="Muehling M."/>
            <person name="Daniel R."/>
        </authorList>
    </citation>
    <scope>NUCLEOTIDE SEQUENCE</scope>
</reference>
<name>A0A1J5SS02_9ZZZZ</name>
<evidence type="ECO:0000313" key="2">
    <source>
        <dbReference type="EMBL" id="OIR06797.1"/>
    </source>
</evidence>
<sequence>MRELEATMMKTSAKDAQARRNLRLGLILGAVALAFFFGYIFRAWLLER</sequence>
<comment type="caution">
    <text evidence="2">The sequence shown here is derived from an EMBL/GenBank/DDBJ whole genome shotgun (WGS) entry which is preliminary data.</text>
</comment>
<dbReference type="InterPro" id="IPR047811">
    <property type="entry name" value="CytC_ox_assmbl_put"/>
</dbReference>
<keyword evidence="1" id="KW-1133">Transmembrane helix</keyword>
<dbReference type="NCBIfam" id="NF038351">
    <property type="entry name" value="cyt_ox_assem_30"/>
    <property type="match status" value="1"/>
</dbReference>
<keyword evidence="1" id="KW-0812">Transmembrane</keyword>
<accession>A0A1J5SS02</accession>
<organism evidence="2">
    <name type="scientific">mine drainage metagenome</name>
    <dbReference type="NCBI Taxonomy" id="410659"/>
    <lineage>
        <taxon>unclassified sequences</taxon>
        <taxon>metagenomes</taxon>
        <taxon>ecological metagenomes</taxon>
    </lineage>
</organism>
<gene>
    <name evidence="2" type="ORF">GALL_110450</name>
</gene>
<keyword evidence="1" id="KW-0472">Membrane</keyword>
<feature type="transmembrane region" description="Helical" evidence="1">
    <location>
        <begin position="21"/>
        <end position="41"/>
    </location>
</feature>
<dbReference type="EMBL" id="MLJW01000041">
    <property type="protein sequence ID" value="OIR06797.1"/>
    <property type="molecule type" value="Genomic_DNA"/>
</dbReference>
<evidence type="ECO:0000256" key="1">
    <source>
        <dbReference type="SAM" id="Phobius"/>
    </source>
</evidence>
<proteinExistence type="predicted"/>
<dbReference type="AlphaFoldDB" id="A0A1J5SS02"/>
<protein>
    <submittedName>
        <fullName evidence="2">Uncharacterized protein</fullName>
    </submittedName>
</protein>